<protein>
    <submittedName>
        <fullName evidence="3">Cytochrome c</fullName>
    </submittedName>
</protein>
<dbReference type="Gene3D" id="1.10.1130.10">
    <property type="entry name" value="Flavocytochrome C3, Chain A"/>
    <property type="match status" value="1"/>
</dbReference>
<proteinExistence type="predicted"/>
<sequence>MKPTFRLSAALLAALLLVLAGAAMAASPVFDVDRTFYPYYPSLIKWDKSTIPFNAPEVCGSCHPQQFKEWNGSVHSLAFKDPVYQGELNKGVKAVGHDIARQCEGCHSPIGVVTGAVKGPGLANLPATALNGVSCDVCHSVSGVTHWQTPSHEPENGSFILSPGVEDPNNGQTLIKRGPFKPSEECGGGFHECRESSLHLRADLCASCHQVYHYEAHFPLEATYLEWKHGPYAQQAILCQDCHMVDIATFKRSADTFRKPERQEYRHVFNGANYLLSYLAAGAAKKNGEEELAANLMKQYEMEVERLKAAAALELSPVYRGGRLVELKVRVKNIRAGHNLPTSLTNVRQMWLELTAKDETGTVIMSSGTINPDGSLPENSRLFNSDGMGNDFHFSVDPWVITAFSRHDTIPPRGYKDVYFGVAAPAAAKKIVVTAKLRFRQAEQHVAEELLKAVPKDIDLEQLYGLRAVPPLPVVDMAVQETTIATSL</sequence>
<dbReference type="SUPFAM" id="SSF48695">
    <property type="entry name" value="Multiheme cytochromes"/>
    <property type="match status" value="1"/>
</dbReference>
<feature type="signal peptide" evidence="1">
    <location>
        <begin position="1"/>
        <end position="25"/>
    </location>
</feature>
<dbReference type="Proteomes" id="UP001317705">
    <property type="component" value="Chromosome"/>
</dbReference>
<feature type="domain" description="Cytochrome c-552/4" evidence="2">
    <location>
        <begin position="58"/>
        <end position="140"/>
    </location>
</feature>
<dbReference type="InterPro" id="IPR023155">
    <property type="entry name" value="Cyt_c-552/4"/>
</dbReference>
<dbReference type="InterPro" id="IPR036280">
    <property type="entry name" value="Multihaem_cyt_sf"/>
</dbReference>
<keyword evidence="4" id="KW-1185">Reference proteome</keyword>
<reference evidence="3 4" key="1">
    <citation type="submission" date="2022-12" db="EMBL/GenBank/DDBJ databases">
        <title>Polyphasic characterization of Geotalea uranireducens NIT-SL11 newly isolated from a complex of sewage sludge and microbially reduced graphene oxide.</title>
        <authorList>
            <person name="Xie L."/>
            <person name="Yoshida N."/>
            <person name="Meng L."/>
        </authorList>
    </citation>
    <scope>NUCLEOTIDE SEQUENCE [LARGE SCALE GENOMIC DNA]</scope>
    <source>
        <strain evidence="3 4">NIT-SL11</strain>
    </source>
</reference>
<evidence type="ECO:0000259" key="2">
    <source>
        <dbReference type="Pfam" id="PF13435"/>
    </source>
</evidence>
<organism evidence="3 4">
    <name type="scientific">Geotalea uraniireducens</name>
    <dbReference type="NCBI Taxonomy" id="351604"/>
    <lineage>
        <taxon>Bacteria</taxon>
        <taxon>Pseudomonadati</taxon>
        <taxon>Thermodesulfobacteriota</taxon>
        <taxon>Desulfuromonadia</taxon>
        <taxon>Geobacterales</taxon>
        <taxon>Geobacteraceae</taxon>
        <taxon>Geotalea</taxon>
    </lineage>
</organism>
<name>A0ABN6VV84_9BACT</name>
<feature type="chain" id="PRO_5045901375" evidence="1">
    <location>
        <begin position="26"/>
        <end position="488"/>
    </location>
</feature>
<dbReference type="EMBL" id="AP027151">
    <property type="protein sequence ID" value="BDV44218.1"/>
    <property type="molecule type" value="Genomic_DNA"/>
</dbReference>
<dbReference type="RefSeq" id="WP_282000325.1">
    <property type="nucleotide sequence ID" value="NZ_AP027151.1"/>
</dbReference>
<evidence type="ECO:0000313" key="4">
    <source>
        <dbReference type="Proteomes" id="UP001317705"/>
    </source>
</evidence>
<evidence type="ECO:0000313" key="3">
    <source>
        <dbReference type="EMBL" id="BDV44218.1"/>
    </source>
</evidence>
<dbReference type="Pfam" id="PF13435">
    <property type="entry name" value="Cytochrome_C554"/>
    <property type="match status" value="1"/>
</dbReference>
<evidence type="ECO:0000256" key="1">
    <source>
        <dbReference type="SAM" id="SignalP"/>
    </source>
</evidence>
<keyword evidence="1" id="KW-0732">Signal</keyword>
<accession>A0ABN6VV84</accession>
<gene>
    <name evidence="3" type="ORF">GURASL_31410</name>
</gene>